<name>G9QLY2_9BACI</name>
<accession>G9QLY2</accession>
<protein>
    <submittedName>
        <fullName evidence="1">Uncharacterized protein</fullName>
    </submittedName>
</protein>
<reference evidence="1 2" key="1">
    <citation type="submission" date="2011-09" db="EMBL/GenBank/DDBJ databases">
        <title>The Genome Sequence of Bacillus smithii 7_3_47FAA.</title>
        <authorList>
            <consortium name="The Broad Institute Genome Sequencing Platform"/>
            <person name="Earl A."/>
            <person name="Ward D."/>
            <person name="Feldgarden M."/>
            <person name="Gevers D."/>
            <person name="Daigneault M."/>
            <person name="Strauss J."/>
            <person name="Allen-Vercoe E."/>
            <person name="Young S.K."/>
            <person name="Zeng Q."/>
            <person name="Gargeya S."/>
            <person name="Fitzgerald M."/>
            <person name="Haas B."/>
            <person name="Abouelleil A."/>
            <person name="Alvarado L."/>
            <person name="Arachchi H.M."/>
            <person name="Berlin A."/>
            <person name="Brown A."/>
            <person name="Chapman S.B."/>
            <person name="Chen Z."/>
            <person name="Dunbar C."/>
            <person name="Freedman E."/>
            <person name="Gearin G."/>
            <person name="Goldberg J."/>
            <person name="Griggs A."/>
            <person name="Gujja S."/>
            <person name="Heiman D."/>
            <person name="Howarth C."/>
            <person name="Larson L."/>
            <person name="Lui A."/>
            <person name="MacDonald P.J.P."/>
            <person name="Montmayeur A."/>
            <person name="Murphy C."/>
            <person name="Neiman D."/>
            <person name="Pearson M."/>
            <person name="Priest M."/>
            <person name="Roberts A."/>
            <person name="Saif S."/>
            <person name="Shea T."/>
            <person name="Shenoy N."/>
            <person name="Sisk P."/>
            <person name="Stolte C."/>
            <person name="Sykes S."/>
            <person name="Wortman J."/>
            <person name="Nusbaum C."/>
            <person name="Birren B."/>
        </authorList>
    </citation>
    <scope>NUCLEOTIDE SEQUENCE [LARGE SCALE GENOMIC DNA]</scope>
    <source>
        <strain evidence="1 2">7_3_47FAA</strain>
    </source>
</reference>
<keyword evidence="2" id="KW-1185">Reference proteome</keyword>
<proteinExistence type="predicted"/>
<gene>
    <name evidence="1" type="ORF">HMPREF1015_02040</name>
</gene>
<dbReference type="AlphaFoldDB" id="G9QLY2"/>
<sequence>MTKEQQMFLSILKAAYEEGYKKDSNLENILNLIKTQMVKLESNNS</sequence>
<dbReference type="GeneID" id="87583348"/>
<dbReference type="RefSeq" id="WP_004439564.1">
    <property type="nucleotide sequence ID" value="NZ_JH414756.1"/>
</dbReference>
<dbReference type="HOGENOM" id="CLU_3196335_0_0_9"/>
<evidence type="ECO:0000313" key="1">
    <source>
        <dbReference type="EMBL" id="EHL77689.1"/>
    </source>
</evidence>
<dbReference type="EMBL" id="ACWF01000108">
    <property type="protein sequence ID" value="EHL77689.1"/>
    <property type="molecule type" value="Genomic_DNA"/>
</dbReference>
<organism evidence="1 2">
    <name type="scientific">Bacillus smithii 7_3_47FAA</name>
    <dbReference type="NCBI Taxonomy" id="665952"/>
    <lineage>
        <taxon>Bacteria</taxon>
        <taxon>Bacillati</taxon>
        <taxon>Bacillota</taxon>
        <taxon>Bacilli</taxon>
        <taxon>Bacillales</taxon>
        <taxon>Bacillaceae</taxon>
        <taxon>Bacillus</taxon>
    </lineage>
</organism>
<dbReference type="Proteomes" id="UP000011747">
    <property type="component" value="Unassembled WGS sequence"/>
</dbReference>
<evidence type="ECO:0000313" key="2">
    <source>
        <dbReference type="Proteomes" id="UP000011747"/>
    </source>
</evidence>
<dbReference type="PATRIC" id="fig|665952.3.peg.2082"/>
<comment type="caution">
    <text evidence="1">The sequence shown here is derived from an EMBL/GenBank/DDBJ whole genome shotgun (WGS) entry which is preliminary data.</text>
</comment>